<protein>
    <submittedName>
        <fullName evidence="1">Uncharacterized protein DUF2648</fullName>
    </submittedName>
</protein>
<evidence type="ECO:0000313" key="1">
    <source>
        <dbReference type="EMBL" id="RPF58129.1"/>
    </source>
</evidence>
<dbReference type="OrthoDB" id="2411627at2"/>
<dbReference type="AlphaFoldDB" id="A0A1Q1G133"/>
<dbReference type="RefSeq" id="WP_077140139.1">
    <property type="nucleotide sequence ID" value="NZ_CBCSGK010000003.1"/>
</dbReference>
<accession>A0A3N5BNI2</accession>
<dbReference type="NCBIfam" id="NF040843">
    <property type="entry name" value="SE2200_fam"/>
    <property type="match status" value="1"/>
</dbReference>
<keyword evidence="2" id="KW-1185">Reference proteome</keyword>
<dbReference type="Proteomes" id="UP000277108">
    <property type="component" value="Unassembled WGS sequence"/>
</dbReference>
<reference evidence="1 2" key="1">
    <citation type="submission" date="2018-11" db="EMBL/GenBank/DDBJ databases">
        <title>Genomic Encyclopedia of Type Strains, Phase IV (KMG-IV): sequencing the most valuable type-strain genomes for metagenomic binning, comparative biology and taxonomic classification.</title>
        <authorList>
            <person name="Goeker M."/>
        </authorList>
    </citation>
    <scope>NUCLEOTIDE SEQUENCE [LARGE SCALE GENOMIC DNA]</scope>
    <source>
        <strain evidence="1 2">DSM 29158</strain>
    </source>
</reference>
<dbReference type="EMBL" id="RKRK01000002">
    <property type="protein sequence ID" value="RPF58129.1"/>
    <property type="molecule type" value="Genomic_DNA"/>
</dbReference>
<accession>A0A1Q1G133</accession>
<evidence type="ECO:0000313" key="2">
    <source>
        <dbReference type="Proteomes" id="UP000277108"/>
    </source>
</evidence>
<sequence length="33" mass="3772">MNKILTILVVITVAFLGLKRYQAHVNKAPNIEY</sequence>
<name>A0A1Q1G133_9BACL</name>
<comment type="caution">
    <text evidence="1">The sequence shown here is derived from an EMBL/GenBank/DDBJ whole genome shotgun (WGS) entry which is preliminary data.</text>
</comment>
<organism evidence="1 2">
    <name type="scientific">Abyssicoccus albus</name>
    <dbReference type="NCBI Taxonomy" id="1817405"/>
    <lineage>
        <taxon>Bacteria</taxon>
        <taxon>Bacillati</taxon>
        <taxon>Bacillota</taxon>
        <taxon>Bacilli</taxon>
        <taxon>Bacillales</taxon>
        <taxon>Abyssicoccaceae</taxon>
    </lineage>
</organism>
<proteinExistence type="predicted"/>
<gene>
    <name evidence="1" type="ORF">EDD62_0770</name>
</gene>